<feature type="non-terminal residue" evidence="1">
    <location>
        <position position="1"/>
    </location>
</feature>
<organism evidence="1">
    <name type="scientific">marine sediment metagenome</name>
    <dbReference type="NCBI Taxonomy" id="412755"/>
    <lineage>
        <taxon>unclassified sequences</taxon>
        <taxon>metagenomes</taxon>
        <taxon>ecological metagenomes</taxon>
    </lineage>
</organism>
<protein>
    <submittedName>
        <fullName evidence="1">Uncharacterized protein</fullName>
    </submittedName>
</protein>
<sequence>EQYDDLWESETIQGSGLFHSSPRDLKIPNHLYKYRISLNDSINPIVYYYFNFTNRKSYEISAKNVYPANQIDIPINNLTFSFTLFNPDYFLDYGSLYLTTLEVMFGSPSIHPLPHADELALDVTNGIDNTIYSIDFLYPLNYSTQYDYIISDSVG</sequence>
<dbReference type="AlphaFoldDB" id="X1N3H4"/>
<proteinExistence type="predicted"/>
<comment type="caution">
    <text evidence="1">The sequence shown here is derived from an EMBL/GenBank/DDBJ whole genome shotgun (WGS) entry which is preliminary data.</text>
</comment>
<gene>
    <name evidence="1" type="ORF">S06H3_24138</name>
</gene>
<name>X1N3H4_9ZZZZ</name>
<dbReference type="EMBL" id="BARV01013325">
    <property type="protein sequence ID" value="GAI21410.1"/>
    <property type="molecule type" value="Genomic_DNA"/>
</dbReference>
<feature type="non-terminal residue" evidence="1">
    <location>
        <position position="155"/>
    </location>
</feature>
<accession>X1N3H4</accession>
<evidence type="ECO:0000313" key="1">
    <source>
        <dbReference type="EMBL" id="GAI21410.1"/>
    </source>
</evidence>
<reference evidence="1" key="1">
    <citation type="journal article" date="2014" name="Front. Microbiol.">
        <title>High frequency of phylogenetically diverse reductive dehalogenase-homologous genes in deep subseafloor sedimentary metagenomes.</title>
        <authorList>
            <person name="Kawai M."/>
            <person name="Futagami T."/>
            <person name="Toyoda A."/>
            <person name="Takaki Y."/>
            <person name="Nishi S."/>
            <person name="Hori S."/>
            <person name="Arai W."/>
            <person name="Tsubouchi T."/>
            <person name="Morono Y."/>
            <person name="Uchiyama I."/>
            <person name="Ito T."/>
            <person name="Fujiyama A."/>
            <person name="Inagaki F."/>
            <person name="Takami H."/>
        </authorList>
    </citation>
    <scope>NUCLEOTIDE SEQUENCE</scope>
    <source>
        <strain evidence="1">Expedition CK06-06</strain>
    </source>
</reference>